<organism evidence="2 3">
    <name type="scientific">Paenibacillus psychroresistens</name>
    <dbReference type="NCBI Taxonomy" id="1778678"/>
    <lineage>
        <taxon>Bacteria</taxon>
        <taxon>Bacillati</taxon>
        <taxon>Bacillota</taxon>
        <taxon>Bacilli</taxon>
        <taxon>Bacillales</taxon>
        <taxon>Paenibacillaceae</taxon>
        <taxon>Paenibacillus</taxon>
    </lineage>
</organism>
<dbReference type="OrthoDB" id="2622097at2"/>
<proteinExistence type="predicted"/>
<gene>
    <name evidence="2" type="ORF">EHS13_03640</name>
</gene>
<dbReference type="EMBL" id="CP034235">
    <property type="protein sequence ID" value="QGQ94059.1"/>
    <property type="molecule type" value="Genomic_DNA"/>
</dbReference>
<accession>A0A6B8RCR3</accession>
<evidence type="ECO:0000313" key="2">
    <source>
        <dbReference type="EMBL" id="QGQ94059.1"/>
    </source>
</evidence>
<dbReference type="KEGG" id="ppsc:EHS13_03640"/>
<name>A0A6B8RCR3_9BACL</name>
<sequence>MKDMNPVNTTNADHNKKKDAVDPAYLTKDPVRADTLNNVHQTGEAVVEAGAYFCEAGKKQDFAKGATFPVCPVNGSSTVWRHANHQHKTGEAVLETSHYYCTDGQHLDLNKGDHFPVCPNTGEETVWMHSE</sequence>
<keyword evidence="3" id="KW-1185">Reference proteome</keyword>
<feature type="region of interest" description="Disordered" evidence="1">
    <location>
        <begin position="1"/>
        <end position="23"/>
    </location>
</feature>
<reference evidence="3" key="1">
    <citation type="submission" date="2018-11" db="EMBL/GenBank/DDBJ databases">
        <title>Complete genome sequence of Paenibacillus sp. ML311-T8.</title>
        <authorList>
            <person name="Nam Y.-D."/>
            <person name="Kang J."/>
            <person name="Chung W.-H."/>
            <person name="Park Y.S."/>
        </authorList>
    </citation>
    <scope>NUCLEOTIDE SEQUENCE [LARGE SCALE GENOMIC DNA]</scope>
    <source>
        <strain evidence="3">ML311-T8</strain>
    </source>
</reference>
<evidence type="ECO:0000256" key="1">
    <source>
        <dbReference type="SAM" id="MobiDB-lite"/>
    </source>
</evidence>
<dbReference type="AlphaFoldDB" id="A0A6B8RCR3"/>
<dbReference type="Proteomes" id="UP000426246">
    <property type="component" value="Chromosome"/>
</dbReference>
<dbReference type="RefSeq" id="WP_155699056.1">
    <property type="nucleotide sequence ID" value="NZ_CP034235.1"/>
</dbReference>
<protein>
    <submittedName>
        <fullName evidence="2">Uncharacterized protein</fullName>
    </submittedName>
</protein>
<evidence type="ECO:0000313" key="3">
    <source>
        <dbReference type="Proteomes" id="UP000426246"/>
    </source>
</evidence>
<feature type="compositionally biased region" description="Polar residues" evidence="1">
    <location>
        <begin position="1"/>
        <end position="12"/>
    </location>
</feature>